<feature type="domain" description="EF-hand" evidence="7">
    <location>
        <begin position="1080"/>
        <end position="1115"/>
    </location>
</feature>
<keyword evidence="4" id="KW-0653">Protein transport</keyword>
<dbReference type="InterPro" id="IPR022775">
    <property type="entry name" value="AP_mu_sigma_su"/>
</dbReference>
<evidence type="ECO:0000259" key="8">
    <source>
        <dbReference type="PROSITE" id="PS51072"/>
    </source>
</evidence>
<evidence type="ECO:0000313" key="9">
    <source>
        <dbReference type="EMBL" id="CAE7935396.1"/>
    </source>
</evidence>
<proteinExistence type="predicted"/>
<keyword evidence="5" id="KW-0472">Membrane</keyword>
<evidence type="ECO:0000256" key="3">
    <source>
        <dbReference type="ARBA" id="ARBA00022837"/>
    </source>
</evidence>
<dbReference type="PROSITE" id="PS00991">
    <property type="entry name" value="CLAT_ADAPTOR_M_2"/>
    <property type="match status" value="1"/>
</dbReference>
<dbReference type="InterPro" id="IPR018240">
    <property type="entry name" value="Clathrin_mu_CS"/>
</dbReference>
<feature type="compositionally biased region" description="Polar residues" evidence="6">
    <location>
        <begin position="159"/>
        <end position="179"/>
    </location>
</feature>
<keyword evidence="10" id="KW-1185">Reference proteome</keyword>
<gene>
    <name evidence="9" type="primary">AP1M1</name>
    <name evidence="9" type="ORF">SNEC2469_LOCUS32707</name>
</gene>
<feature type="region of interest" description="Disordered" evidence="6">
    <location>
        <begin position="107"/>
        <end position="186"/>
    </location>
</feature>
<feature type="domain" description="EF-hand" evidence="7">
    <location>
        <begin position="754"/>
        <end position="782"/>
    </location>
</feature>
<dbReference type="CDD" id="cd09250">
    <property type="entry name" value="AP-1_Mu1_Cterm"/>
    <property type="match status" value="1"/>
</dbReference>
<reference evidence="9" key="1">
    <citation type="submission" date="2021-02" db="EMBL/GenBank/DDBJ databases">
        <authorList>
            <person name="Dougan E. K."/>
            <person name="Rhodes N."/>
            <person name="Thang M."/>
            <person name="Chan C."/>
        </authorList>
    </citation>
    <scope>NUCLEOTIDE SEQUENCE</scope>
</reference>
<evidence type="ECO:0000256" key="2">
    <source>
        <dbReference type="ARBA" id="ARBA00022448"/>
    </source>
</evidence>
<dbReference type="OrthoDB" id="10259133at2759"/>
<name>A0A813C4Z0_9DINO</name>
<dbReference type="SUPFAM" id="SSF49447">
    <property type="entry name" value="Second domain of Mu2 adaptin subunit (ap50) of ap2 adaptor"/>
    <property type="match status" value="1"/>
</dbReference>
<dbReference type="InterPro" id="IPR002048">
    <property type="entry name" value="EF_hand_dom"/>
</dbReference>
<dbReference type="PROSITE" id="PS00018">
    <property type="entry name" value="EF_HAND_1"/>
    <property type="match status" value="2"/>
</dbReference>
<dbReference type="FunFam" id="3.30.450.60:FF:000002">
    <property type="entry name" value="AP-2 complex subunit mu, putative"/>
    <property type="match status" value="1"/>
</dbReference>
<dbReference type="CDD" id="cd14835">
    <property type="entry name" value="AP1_Mu_N"/>
    <property type="match status" value="1"/>
</dbReference>
<dbReference type="GO" id="GO:0016192">
    <property type="term" value="P:vesicle-mediated transport"/>
    <property type="evidence" value="ECO:0007669"/>
    <property type="project" value="InterPro"/>
</dbReference>
<dbReference type="InterPro" id="IPR050431">
    <property type="entry name" value="Adaptor_comp_med_subunit"/>
</dbReference>
<dbReference type="Pfam" id="PF13202">
    <property type="entry name" value="EF-hand_5"/>
    <property type="match status" value="2"/>
</dbReference>
<comment type="caution">
    <text evidence="9">The sequence shown here is derived from an EMBL/GenBank/DDBJ whole genome shotgun (WGS) entry which is preliminary data.</text>
</comment>
<dbReference type="InterPro" id="IPR011012">
    <property type="entry name" value="Longin-like_dom_sf"/>
</dbReference>
<dbReference type="PRINTS" id="PR00314">
    <property type="entry name" value="CLATHRINADPT"/>
</dbReference>
<dbReference type="SMART" id="SM00054">
    <property type="entry name" value="EFh"/>
    <property type="match status" value="3"/>
</dbReference>
<dbReference type="Pfam" id="PF00928">
    <property type="entry name" value="Adap_comp_sub"/>
    <property type="match status" value="1"/>
</dbReference>
<feature type="compositionally biased region" description="Basic and acidic residues" evidence="6">
    <location>
        <begin position="110"/>
        <end position="123"/>
    </location>
</feature>
<feature type="region of interest" description="Disordered" evidence="6">
    <location>
        <begin position="1"/>
        <end position="45"/>
    </location>
</feature>
<evidence type="ECO:0000256" key="6">
    <source>
        <dbReference type="SAM" id="MobiDB-lite"/>
    </source>
</evidence>
<sequence>MAADDPRFSLPGVDGAKRSLGPPSTAPTYLSESASSSPARRRLLGSGRFNAEELKCFQRVPSPSSTYQQKAEVYWQNMGPMRKVHGDLGYHTLPAMRGEFYRYRAASSHQEAKEETTRQEPVAEKPTLLPREEMTASLLDEIYPRRPPSREKEEDARGKSQNQKLRKQTASNLPEQTGHISGERGTLANGFAANKSLSQASRRLIHFRQRILEKFSTMKSAFETFAQEHGPHGTTKELTKKEFSRFLFRHFNGLPKEEGRVDAWYDVLRRAGSSTRCLGVLQAQRAQRAQEVFIMDMKGKVIISRNYRGEVPMNITERFQQHVIDAEDATIKPVFCEDGISFAWIQYNNLYLLAVTQRNSNATLIVAFLYRLAEVLRDYFNELEEESIKDNFVITYELLDEMMDNGYPQTTEVKILREYIKTQSHQLSVDQMRPPTAVTNAVSWRSEGIKHKKNEIFLDVVERLNLLVSANGSVLRSEILGALKMKSYLSGMPELKLGLNDKLLFEATGRPVAKGKSVEMEDIKFHQCVRLARFENDRTISFIPPDGEFELMSYRLNTHVKPLIWVEAVVDPGHSRSRIEYMIKAKSQFKSRSVANNVEIHIPVPSDVDSPSFKTSIGTVRYIPDQDCIVWSIKQFQGQKDFIMTANFGLPSVGAENRDAYMKAPMSVKFEIPYFTVSGVTVRYLKIIEKSGYQALPWVRYITQNGDYQLRMVWHQVATFVALVHHRSAEMAGSILLGSSCPEHSGNLECEHVKIFEFLDHDKNGVVSLEEFHTAVEAAAPVKSLEDLRRKWIALGYTSMRQALLGMDLHKEPGRSFTLAEFGAHLARVGIEEEIEHQNIFGAIRDPHSSHQTVTLEMLAAAMSAISPSLLLEDLRDKILKKFGTLSNCFAALDMDQGESLDIGEFIRYAVPAWKLTAHEAGKAFRLIDVDGSLQISKDEFVTALTLSEPNLYLDEIRRKVRQRFRSMRGLLNEGNEDDIEVDEDLKPPPPPPAVEIAPSRKGSLYQRHSIVVQDSPRSDGNGGMTAEESRRASWIAKHSGLGAEKAQDLLKDLVGPASESEDDGRTPEEYQEMLGQVQLSEQDTKALFNLMDVNRDGKLTTTEFEHGVRLFAPSTALEDLRLACISNYGGIPEAFASLRPEQREASLEYHQLKKILEDIRIWDEGTGDLRLIMDIVECTRDGGTSIGELMAALQAGQSGTQVRLPAEQRDAKVRQQVKWQMAPFRRCASDLRAHVREKLNAHELEQMWNPRSQESHAADKSKSAALRAETQTAIHKWKRDKSLPALRRIDHEGQDPSWAGLSIAAEEELSSNTIPWGPMRTSFSKVSGFLKTLDTKELRPIINSMHHYYATAGETVTSREAFLNKQQSRYEQFKSCTHHYKLLTRQPGGT</sequence>
<protein>
    <submittedName>
        <fullName evidence="9">AP1M1 protein</fullName>
    </submittedName>
</protein>
<dbReference type="GO" id="GO:0005509">
    <property type="term" value="F:calcium ion binding"/>
    <property type="evidence" value="ECO:0007669"/>
    <property type="project" value="InterPro"/>
</dbReference>
<dbReference type="InterPro" id="IPR036168">
    <property type="entry name" value="AP2_Mu_C_sf"/>
</dbReference>
<evidence type="ECO:0000259" key="7">
    <source>
        <dbReference type="PROSITE" id="PS50222"/>
    </source>
</evidence>
<dbReference type="EMBL" id="CAJNJA010083586">
    <property type="protein sequence ID" value="CAE7935396.1"/>
    <property type="molecule type" value="Genomic_DNA"/>
</dbReference>
<dbReference type="PROSITE" id="PS00990">
    <property type="entry name" value="CLAT_ADAPTOR_M_1"/>
    <property type="match status" value="1"/>
</dbReference>
<dbReference type="Gene3D" id="3.30.450.60">
    <property type="match status" value="1"/>
</dbReference>
<dbReference type="InterPro" id="IPR001392">
    <property type="entry name" value="Clathrin_mu"/>
</dbReference>
<keyword evidence="3" id="KW-0106">Calcium</keyword>
<feature type="compositionally biased region" description="Low complexity" evidence="6">
    <location>
        <begin position="30"/>
        <end position="45"/>
    </location>
</feature>
<dbReference type="Gene3D" id="1.10.238.10">
    <property type="entry name" value="EF-hand"/>
    <property type="match status" value="2"/>
</dbReference>
<evidence type="ECO:0000256" key="4">
    <source>
        <dbReference type="ARBA" id="ARBA00022927"/>
    </source>
</evidence>
<organism evidence="9 10">
    <name type="scientific">Symbiodinium necroappetens</name>
    <dbReference type="NCBI Taxonomy" id="1628268"/>
    <lineage>
        <taxon>Eukaryota</taxon>
        <taxon>Sar</taxon>
        <taxon>Alveolata</taxon>
        <taxon>Dinophyceae</taxon>
        <taxon>Suessiales</taxon>
        <taxon>Symbiodiniaceae</taxon>
        <taxon>Symbiodinium</taxon>
    </lineage>
</organism>
<feature type="domain" description="EF-hand" evidence="7">
    <location>
        <begin position="916"/>
        <end position="951"/>
    </location>
</feature>
<accession>A0A813C4Z0</accession>
<feature type="compositionally biased region" description="Basic and acidic residues" evidence="6">
    <location>
        <begin position="142"/>
        <end position="158"/>
    </location>
</feature>
<dbReference type="Pfam" id="PF01217">
    <property type="entry name" value="Clat_adaptor_s"/>
    <property type="match status" value="1"/>
</dbReference>
<evidence type="ECO:0000256" key="1">
    <source>
        <dbReference type="ARBA" id="ARBA00004308"/>
    </source>
</evidence>
<evidence type="ECO:0000313" key="10">
    <source>
        <dbReference type="Proteomes" id="UP000601435"/>
    </source>
</evidence>
<dbReference type="Proteomes" id="UP000601435">
    <property type="component" value="Unassembled WGS sequence"/>
</dbReference>
<comment type="subcellular location">
    <subcellularLocation>
        <location evidence="1">Endomembrane system</location>
    </subcellularLocation>
</comment>
<dbReference type="PROSITE" id="PS51072">
    <property type="entry name" value="MHD"/>
    <property type="match status" value="1"/>
</dbReference>
<dbReference type="GO" id="GO:0030131">
    <property type="term" value="C:clathrin adaptor complex"/>
    <property type="evidence" value="ECO:0007669"/>
    <property type="project" value="InterPro"/>
</dbReference>
<dbReference type="SUPFAM" id="SSF47473">
    <property type="entry name" value="EF-hand"/>
    <property type="match status" value="2"/>
</dbReference>
<dbReference type="Gene3D" id="2.60.40.1170">
    <property type="entry name" value="Mu homology domain, subdomain B"/>
    <property type="match status" value="2"/>
</dbReference>
<dbReference type="InterPro" id="IPR011992">
    <property type="entry name" value="EF-hand-dom_pair"/>
</dbReference>
<dbReference type="PANTHER" id="PTHR10529">
    <property type="entry name" value="AP COMPLEX SUBUNIT MU"/>
    <property type="match status" value="1"/>
</dbReference>
<feature type="domain" description="MHD" evidence="8">
    <location>
        <begin position="453"/>
        <end position="711"/>
    </location>
</feature>
<dbReference type="GO" id="GO:0012505">
    <property type="term" value="C:endomembrane system"/>
    <property type="evidence" value="ECO:0007669"/>
    <property type="project" value="UniProtKB-SubCell"/>
</dbReference>
<evidence type="ECO:0000256" key="5">
    <source>
        <dbReference type="ARBA" id="ARBA00023136"/>
    </source>
</evidence>
<dbReference type="InterPro" id="IPR018247">
    <property type="entry name" value="EF_Hand_1_Ca_BS"/>
</dbReference>
<dbReference type="InterPro" id="IPR028565">
    <property type="entry name" value="MHD"/>
</dbReference>
<dbReference type="GO" id="GO:0006886">
    <property type="term" value="P:intracellular protein transport"/>
    <property type="evidence" value="ECO:0007669"/>
    <property type="project" value="InterPro"/>
</dbReference>
<keyword evidence="2" id="KW-0813">Transport</keyword>
<dbReference type="SUPFAM" id="SSF64356">
    <property type="entry name" value="SNARE-like"/>
    <property type="match status" value="1"/>
</dbReference>
<dbReference type="PROSITE" id="PS50222">
    <property type="entry name" value="EF_HAND_2"/>
    <property type="match status" value="3"/>
</dbReference>